<dbReference type="InParanoid" id="A0A1S0TY28"/>
<accession>A0A1S0TY28</accession>
<gene>
    <name evidence="2" type="ORF">LOAG_06389</name>
</gene>
<keyword evidence="1" id="KW-0732">Signal</keyword>
<dbReference type="AlphaFoldDB" id="A0A1S0TY28"/>
<protein>
    <submittedName>
        <fullName evidence="2">Uncharacterized protein</fullName>
    </submittedName>
</protein>
<dbReference type="RefSeq" id="XP_003141971.1">
    <property type="nucleotide sequence ID" value="XM_003141923.2"/>
</dbReference>
<dbReference type="OMA" id="MEICLFA"/>
<evidence type="ECO:0000256" key="1">
    <source>
        <dbReference type="SAM" id="SignalP"/>
    </source>
</evidence>
<organism evidence="2">
    <name type="scientific">Loa loa</name>
    <name type="common">Eye worm</name>
    <name type="synonym">Filaria loa</name>
    <dbReference type="NCBI Taxonomy" id="7209"/>
    <lineage>
        <taxon>Eukaryota</taxon>
        <taxon>Metazoa</taxon>
        <taxon>Ecdysozoa</taxon>
        <taxon>Nematoda</taxon>
        <taxon>Chromadorea</taxon>
        <taxon>Rhabditida</taxon>
        <taxon>Spirurina</taxon>
        <taxon>Spiruromorpha</taxon>
        <taxon>Filarioidea</taxon>
        <taxon>Onchocercidae</taxon>
        <taxon>Loa</taxon>
    </lineage>
</organism>
<evidence type="ECO:0000313" key="2">
    <source>
        <dbReference type="EMBL" id="EFO22103.1"/>
    </source>
</evidence>
<proteinExistence type="predicted"/>
<dbReference type="OrthoDB" id="5815737at2759"/>
<reference evidence="2" key="1">
    <citation type="submission" date="2012-04" db="EMBL/GenBank/DDBJ databases">
        <title>The Genome Sequence of Loa loa.</title>
        <authorList>
            <consortium name="The Broad Institute Genome Sequencing Platform"/>
            <consortium name="Broad Institute Genome Sequencing Center for Infectious Disease"/>
            <person name="Nutman T.B."/>
            <person name="Fink D.L."/>
            <person name="Russ C."/>
            <person name="Young S."/>
            <person name="Zeng Q."/>
            <person name="Gargeya S."/>
            <person name="Alvarado L."/>
            <person name="Berlin A."/>
            <person name="Chapman S.B."/>
            <person name="Chen Z."/>
            <person name="Freedman E."/>
            <person name="Gellesch M."/>
            <person name="Goldberg J."/>
            <person name="Griggs A."/>
            <person name="Gujja S."/>
            <person name="Heilman E.R."/>
            <person name="Heiman D."/>
            <person name="Howarth C."/>
            <person name="Mehta T."/>
            <person name="Neiman D."/>
            <person name="Pearson M."/>
            <person name="Roberts A."/>
            <person name="Saif S."/>
            <person name="Shea T."/>
            <person name="Shenoy N."/>
            <person name="Sisk P."/>
            <person name="Stolte C."/>
            <person name="Sykes S."/>
            <person name="White J."/>
            <person name="Yandava C."/>
            <person name="Haas B."/>
            <person name="Henn M.R."/>
            <person name="Nusbaum C."/>
            <person name="Birren B."/>
        </authorList>
    </citation>
    <scope>NUCLEOTIDE SEQUENCE [LARGE SCALE GENOMIC DNA]</scope>
</reference>
<name>A0A1S0TY28_LOALO</name>
<dbReference type="KEGG" id="loa:LOAG_06389"/>
<feature type="signal peptide" evidence="1">
    <location>
        <begin position="1"/>
        <end position="20"/>
    </location>
</feature>
<dbReference type="EMBL" id="JH712069">
    <property type="protein sequence ID" value="EFO22103.1"/>
    <property type="molecule type" value="Genomic_DNA"/>
</dbReference>
<dbReference type="GeneID" id="9943798"/>
<sequence length="117" mass="13119">MEIFLFACTATLLFAQGSSSVMRQKEKLGQTVRLEFGDGVMDIQASIPKSHDGQVDRMDILKDGKITKYGRERYGGRLSFRNGTLIIKDLTASDTVSYFYFFQGDPKKPAAIDLILE</sequence>
<dbReference type="CTD" id="9943798"/>
<feature type="chain" id="PRO_5010232797" evidence="1">
    <location>
        <begin position="21"/>
        <end position="117"/>
    </location>
</feature>